<accession>A0A397UX57</accession>
<evidence type="ECO:0000313" key="2">
    <source>
        <dbReference type="Proteomes" id="UP000266673"/>
    </source>
</evidence>
<dbReference type="EMBL" id="QKWP01000933">
    <property type="protein sequence ID" value="RIB13329.1"/>
    <property type="molecule type" value="Genomic_DNA"/>
</dbReference>
<comment type="caution">
    <text evidence="1">The sequence shown here is derived from an EMBL/GenBank/DDBJ whole genome shotgun (WGS) entry which is preliminary data.</text>
</comment>
<protein>
    <submittedName>
        <fullName evidence="1">Uncharacterized protein</fullName>
    </submittedName>
</protein>
<gene>
    <name evidence="1" type="ORF">C2G38_2198156</name>
</gene>
<reference evidence="1 2" key="1">
    <citation type="submission" date="2018-06" db="EMBL/GenBank/DDBJ databases">
        <title>Comparative genomics reveals the genomic features of Rhizophagus irregularis, R. cerebriforme, R. diaphanum and Gigaspora rosea, and their symbiotic lifestyle signature.</title>
        <authorList>
            <person name="Morin E."/>
            <person name="San Clemente H."/>
            <person name="Chen E.C.H."/>
            <person name="De La Providencia I."/>
            <person name="Hainaut M."/>
            <person name="Kuo A."/>
            <person name="Kohler A."/>
            <person name="Murat C."/>
            <person name="Tang N."/>
            <person name="Roy S."/>
            <person name="Loubradou J."/>
            <person name="Henrissat B."/>
            <person name="Grigoriev I.V."/>
            <person name="Corradi N."/>
            <person name="Roux C."/>
            <person name="Martin F.M."/>
        </authorList>
    </citation>
    <scope>NUCLEOTIDE SEQUENCE [LARGE SCALE GENOMIC DNA]</scope>
    <source>
        <strain evidence="1 2">DAOM 194757</strain>
    </source>
</reference>
<proteinExistence type="predicted"/>
<sequence length="141" mass="16997">MYFYFDYVRQINKADYEQDLLELRNALSNDKILPFDLKSNLIQMFKTLLNTITRNTHCIKCRNVNRQCVLEDGDICKYCKRNDFKYIRIQPRDYESKLTRLITEVNDLKVCVLQLEKDNKIIKRNLLQCHLLDEELNDIIN</sequence>
<dbReference type="Proteomes" id="UP000266673">
    <property type="component" value="Unassembled WGS sequence"/>
</dbReference>
<dbReference type="AlphaFoldDB" id="A0A397UX57"/>
<organism evidence="1 2">
    <name type="scientific">Gigaspora rosea</name>
    <dbReference type="NCBI Taxonomy" id="44941"/>
    <lineage>
        <taxon>Eukaryota</taxon>
        <taxon>Fungi</taxon>
        <taxon>Fungi incertae sedis</taxon>
        <taxon>Mucoromycota</taxon>
        <taxon>Glomeromycotina</taxon>
        <taxon>Glomeromycetes</taxon>
        <taxon>Diversisporales</taxon>
        <taxon>Gigasporaceae</taxon>
        <taxon>Gigaspora</taxon>
    </lineage>
</organism>
<keyword evidence="2" id="KW-1185">Reference proteome</keyword>
<name>A0A397UX57_9GLOM</name>
<evidence type="ECO:0000313" key="1">
    <source>
        <dbReference type="EMBL" id="RIB13329.1"/>
    </source>
</evidence>